<name>A0A8H7DTU8_PLEOS</name>
<comment type="cofactor">
    <cofactor evidence="1">
        <name>a divalent metal cation</name>
        <dbReference type="ChEBI" id="CHEBI:60240"/>
    </cofactor>
</comment>
<keyword evidence="5" id="KW-1185">Reference proteome</keyword>
<dbReference type="GO" id="GO:0046872">
    <property type="term" value="F:metal ion binding"/>
    <property type="evidence" value="ECO:0007669"/>
    <property type="project" value="UniProtKB-KW"/>
</dbReference>
<reference evidence="4" key="1">
    <citation type="submission" date="2019-07" db="EMBL/GenBank/DDBJ databases">
        <authorList>
            <person name="Palmer J.M."/>
        </authorList>
    </citation>
    <scope>NUCLEOTIDE SEQUENCE</scope>
    <source>
        <strain evidence="4">PC9</strain>
    </source>
</reference>
<organism evidence="4 5">
    <name type="scientific">Pleurotus ostreatus</name>
    <name type="common">Oyster mushroom</name>
    <name type="synonym">White-rot fungus</name>
    <dbReference type="NCBI Taxonomy" id="5322"/>
    <lineage>
        <taxon>Eukaryota</taxon>
        <taxon>Fungi</taxon>
        <taxon>Dikarya</taxon>
        <taxon>Basidiomycota</taxon>
        <taxon>Agaricomycotina</taxon>
        <taxon>Agaricomycetes</taxon>
        <taxon>Agaricomycetidae</taxon>
        <taxon>Agaricales</taxon>
        <taxon>Pleurotineae</taxon>
        <taxon>Pleurotaceae</taxon>
        <taxon>Pleurotus</taxon>
    </lineage>
</organism>
<evidence type="ECO:0000259" key="3">
    <source>
        <dbReference type="PROSITE" id="PS50915"/>
    </source>
</evidence>
<evidence type="ECO:0000313" key="4">
    <source>
        <dbReference type="EMBL" id="KAF7427788.1"/>
    </source>
</evidence>
<dbReference type="RefSeq" id="XP_036630160.1">
    <property type="nucleotide sequence ID" value="XM_036776540.1"/>
</dbReference>
<dbReference type="GeneID" id="59376821"/>
<dbReference type="Proteomes" id="UP000623687">
    <property type="component" value="Unassembled WGS sequence"/>
</dbReference>
<gene>
    <name evidence="4" type="ORF">PC9H_007003</name>
</gene>
<evidence type="ECO:0000256" key="2">
    <source>
        <dbReference type="ARBA" id="ARBA00022723"/>
    </source>
</evidence>
<sequence>MPRARIHDKLRHAYLIHMMMRNTISPSDDLAEAIQRLQQDMEILNAIKNTRYLHTRTHVPKQGNLHVLWEYASDPAQHDHFTQMVRISPTSFSVLLHLIEDHLVFHNNSNNAQKPVEVQLATTLFRMGRYGNAASLEDIARITGSSEGDIVNCTKRCFTAIESLHDLFVRPLTPAEKEVEKQWIDQHLGFKGLWREGWVMYDGTIIVLFEKPGYEGDAYYTRKGNYGLNAQIGNIPSNLRIVDYSHGHTGSAHDSLAFEGTAAHKYPNWLFQGEEFAWGDSAYTTTPTTGCSTEHFQISESALSIVLEHSKDGSSAYGAFVQKYTTHMNMPWHVNG</sequence>
<keyword evidence="2" id="KW-0479">Metal-binding</keyword>
<dbReference type="AlphaFoldDB" id="A0A8H7DTU8"/>
<evidence type="ECO:0000313" key="5">
    <source>
        <dbReference type="Proteomes" id="UP000623687"/>
    </source>
</evidence>
<protein>
    <recommendedName>
        <fullName evidence="3">Beta/gamma crystallin 'Greek key' domain-containing protein</fullName>
    </recommendedName>
</protein>
<evidence type="ECO:0000256" key="1">
    <source>
        <dbReference type="ARBA" id="ARBA00001968"/>
    </source>
</evidence>
<proteinExistence type="predicted"/>
<dbReference type="OrthoDB" id="2408877at2759"/>
<dbReference type="Pfam" id="PF13359">
    <property type="entry name" value="DDE_Tnp_4"/>
    <property type="match status" value="1"/>
</dbReference>
<comment type="caution">
    <text evidence="4">The sequence shown here is derived from an EMBL/GenBank/DDBJ whole genome shotgun (WGS) entry which is preliminary data.</text>
</comment>
<dbReference type="PROSITE" id="PS50915">
    <property type="entry name" value="CRYSTALLIN_BETA_GAMMA"/>
    <property type="match status" value="1"/>
</dbReference>
<accession>A0A8H7DTU8</accession>
<feature type="domain" description="Beta/gamma crystallin 'Greek key'" evidence="3">
    <location>
        <begin position="204"/>
        <end position="243"/>
    </location>
</feature>
<dbReference type="InterPro" id="IPR027806">
    <property type="entry name" value="HARBI1_dom"/>
</dbReference>
<dbReference type="EMBL" id="JACETU010000005">
    <property type="protein sequence ID" value="KAF7427788.1"/>
    <property type="molecule type" value="Genomic_DNA"/>
</dbReference>
<dbReference type="InterPro" id="IPR001064">
    <property type="entry name" value="Beta/gamma_crystallin"/>
</dbReference>
<dbReference type="VEuPathDB" id="FungiDB:PC9H_007003"/>